<name>A0A915ABY0_PARUN</name>
<sequence>MFCANCEQQTWHHQERLLLDTSSRQFIDVRRWRFSEKTSALSKTFVHCKRNASAHSFRTTYSPPYVQTGVLFKHTSHSNKPSTLIHKRDFIGVVLAGPIGGQASKCKYNKCNEERFCSMQICDYKHMPVFIYDPIIKYTEGWSLLCWPMQ</sequence>
<proteinExistence type="predicted"/>
<dbReference type="AlphaFoldDB" id="A0A915ABY0"/>
<reference evidence="2" key="1">
    <citation type="submission" date="2022-11" db="UniProtKB">
        <authorList>
            <consortium name="WormBaseParasite"/>
        </authorList>
    </citation>
    <scope>IDENTIFICATION</scope>
</reference>
<dbReference type="Proteomes" id="UP000887569">
    <property type="component" value="Unplaced"/>
</dbReference>
<dbReference type="WBParaSite" id="PgR004_g210_t01">
    <property type="protein sequence ID" value="PgR004_g210_t01"/>
    <property type="gene ID" value="PgR004_g210"/>
</dbReference>
<protein>
    <submittedName>
        <fullName evidence="2">Uncharacterized protein</fullName>
    </submittedName>
</protein>
<evidence type="ECO:0000313" key="1">
    <source>
        <dbReference type="Proteomes" id="UP000887569"/>
    </source>
</evidence>
<keyword evidence="1" id="KW-1185">Reference proteome</keyword>
<evidence type="ECO:0000313" key="2">
    <source>
        <dbReference type="WBParaSite" id="PgR004_g210_t01"/>
    </source>
</evidence>
<accession>A0A915ABY0</accession>
<organism evidence="1 2">
    <name type="scientific">Parascaris univalens</name>
    <name type="common">Nematode worm</name>
    <dbReference type="NCBI Taxonomy" id="6257"/>
    <lineage>
        <taxon>Eukaryota</taxon>
        <taxon>Metazoa</taxon>
        <taxon>Ecdysozoa</taxon>
        <taxon>Nematoda</taxon>
        <taxon>Chromadorea</taxon>
        <taxon>Rhabditida</taxon>
        <taxon>Spirurina</taxon>
        <taxon>Ascaridomorpha</taxon>
        <taxon>Ascaridoidea</taxon>
        <taxon>Ascarididae</taxon>
        <taxon>Parascaris</taxon>
    </lineage>
</organism>